<comment type="caution">
    <text evidence="1">The sequence shown here is derived from an EMBL/GenBank/DDBJ whole genome shotgun (WGS) entry which is preliminary data.</text>
</comment>
<protein>
    <submittedName>
        <fullName evidence="1">Uncharacterized protein</fullName>
    </submittedName>
</protein>
<sequence>MKLIVEKYDTVFPNNSLDTFKKINVDKNIITELKIRNFIYEKPNILTK</sequence>
<dbReference type="EMBL" id="LAVW01000066">
    <property type="protein sequence ID" value="KKW74578.1"/>
    <property type="molecule type" value="Genomic_DNA"/>
</dbReference>
<reference evidence="1 2" key="1">
    <citation type="submission" date="2015-04" db="EMBL/GenBank/DDBJ databases">
        <title>Evaluation of non-dairy Lactococcus lactis with potential dairy applications reveals extensive phenotype-genotype disparity.</title>
        <authorList>
            <person name="Cavanagh D."/>
            <person name="Casey A."/>
            <person name="Altermann E."/>
            <person name="Cotter P."/>
            <person name="Fitzgerald G.F."/>
            <person name="McAuliffe O."/>
        </authorList>
    </citation>
    <scope>NUCLEOTIDE SEQUENCE [LARGE SCALE GENOMIC DNA]</scope>
    <source>
        <strain evidence="1 2">DPC6856</strain>
    </source>
</reference>
<keyword evidence="2" id="KW-1185">Reference proteome</keyword>
<name>A0ABR5EJ08_LACLC</name>
<dbReference type="Proteomes" id="UP000034513">
    <property type="component" value="Unassembled WGS sequence"/>
</dbReference>
<organism evidence="1 2">
    <name type="scientific">Lactococcus lactis subsp. cremoris</name>
    <name type="common">Streptococcus cremoris</name>
    <dbReference type="NCBI Taxonomy" id="1359"/>
    <lineage>
        <taxon>Bacteria</taxon>
        <taxon>Bacillati</taxon>
        <taxon>Bacillota</taxon>
        <taxon>Bacilli</taxon>
        <taxon>Lactobacillales</taxon>
        <taxon>Streptococcaceae</taxon>
        <taxon>Lactococcus</taxon>
    </lineage>
</organism>
<proteinExistence type="predicted"/>
<evidence type="ECO:0000313" key="2">
    <source>
        <dbReference type="Proteomes" id="UP000034513"/>
    </source>
</evidence>
<evidence type="ECO:0000313" key="1">
    <source>
        <dbReference type="EMBL" id="KKW74578.1"/>
    </source>
</evidence>
<gene>
    <name evidence="1" type="ORF">VN93_0495</name>
</gene>
<accession>A0ABR5EJ08</accession>